<feature type="transmembrane region" description="Helical" evidence="3">
    <location>
        <begin position="47"/>
        <end position="68"/>
    </location>
</feature>
<keyword evidence="3" id="KW-0812">Transmembrane</keyword>
<evidence type="ECO:0000256" key="3">
    <source>
        <dbReference type="SAM" id="Phobius"/>
    </source>
</evidence>
<sequence length="119" mass="12227">MADPNVPDGAKALDALAKRVAILRQEADTSGPQGGVDRNGMSLGLRLASEFASAILVGALLGYGVDVLVTSEPWGLLFGLALGFVTGTVNLIRASRQMSAAQNVDPRAPGPADNPDKDV</sequence>
<dbReference type="Proteomes" id="UP000245086">
    <property type="component" value="Unassembled WGS sequence"/>
</dbReference>
<dbReference type="PIRSF" id="PIRSF032126">
    <property type="entry name" value="F0F1_ATP_synthase_subunit_I"/>
    <property type="match status" value="1"/>
</dbReference>
<comment type="caution">
    <text evidence="4">The sequence shown here is derived from an EMBL/GenBank/DDBJ whole genome shotgun (WGS) entry which is preliminary data.</text>
</comment>
<protein>
    <recommendedName>
        <fullName evidence="1">ATP synthase protein I</fullName>
    </recommendedName>
</protein>
<dbReference type="GO" id="GO:1902600">
    <property type="term" value="P:proton transmembrane transport"/>
    <property type="evidence" value="ECO:0007669"/>
    <property type="project" value="UniProtKB-KW"/>
</dbReference>
<keyword evidence="1" id="KW-0375">Hydrogen ion transport</keyword>
<gene>
    <name evidence="4" type="ORF">PbB2_00681</name>
</gene>
<dbReference type="GO" id="GO:0045259">
    <property type="term" value="C:proton-transporting ATP synthase complex"/>
    <property type="evidence" value="ECO:0007669"/>
    <property type="project" value="UniProtKB-UniRule"/>
</dbReference>
<reference evidence="4 5" key="1">
    <citation type="journal article" date="2018" name="Genome Announc.">
        <title>Draft Genome Sequence of "Candidatus Phycosocius bacilliformis," an Alphaproteobacterial Ectosymbiont of the Hydrocarbon-Producing Green Alga Botryococcus braunii.</title>
        <authorList>
            <person name="Tanabe Y."/>
            <person name="Yamaguchi H."/>
            <person name="Watanabe M.M."/>
        </authorList>
    </citation>
    <scope>NUCLEOTIDE SEQUENCE [LARGE SCALE GENOMIC DNA]</scope>
    <source>
        <strain evidence="4 5">BOTRYCO-2</strain>
    </source>
</reference>
<feature type="region of interest" description="Disordered" evidence="2">
    <location>
        <begin position="97"/>
        <end position="119"/>
    </location>
</feature>
<dbReference type="InterPro" id="IPR032820">
    <property type="entry name" value="ATPase_put"/>
</dbReference>
<keyword evidence="3" id="KW-1133">Transmembrane helix</keyword>
<keyword evidence="1" id="KW-0406">Ion transport</keyword>
<organism evidence="4 5">
    <name type="scientific">Candidatus Phycosocius bacilliformis</name>
    <dbReference type="NCBI Taxonomy" id="1445552"/>
    <lineage>
        <taxon>Bacteria</taxon>
        <taxon>Pseudomonadati</taxon>
        <taxon>Pseudomonadota</taxon>
        <taxon>Alphaproteobacteria</taxon>
        <taxon>Caulobacterales</taxon>
        <taxon>Caulobacterales incertae sedis</taxon>
        <taxon>Candidatus Phycosocius</taxon>
    </lineage>
</organism>
<proteinExistence type="inferred from homology"/>
<dbReference type="AlphaFoldDB" id="A0A2P2E7I9"/>
<keyword evidence="5" id="KW-1185">Reference proteome</keyword>
<dbReference type="EMBL" id="BFBR01000002">
    <property type="protein sequence ID" value="GBF57023.1"/>
    <property type="molecule type" value="Genomic_DNA"/>
</dbReference>
<keyword evidence="1 3" id="KW-0472">Membrane</keyword>
<keyword evidence="1" id="KW-0813">Transport</keyword>
<feature type="transmembrane region" description="Helical" evidence="3">
    <location>
        <begin position="74"/>
        <end position="92"/>
    </location>
</feature>
<evidence type="ECO:0000313" key="5">
    <source>
        <dbReference type="Proteomes" id="UP000245086"/>
    </source>
</evidence>
<accession>A0A2P2E7I9</accession>
<comment type="similarity">
    <text evidence="1">Belongs to the bacterial AtpI family.</text>
</comment>
<evidence type="ECO:0000256" key="2">
    <source>
        <dbReference type="SAM" id="MobiDB-lite"/>
    </source>
</evidence>
<dbReference type="OrthoDB" id="15401at2"/>
<dbReference type="Pfam" id="PF09527">
    <property type="entry name" value="ATPase_gene1"/>
    <property type="match status" value="1"/>
</dbReference>
<evidence type="ECO:0000313" key="4">
    <source>
        <dbReference type="EMBL" id="GBF57023.1"/>
    </source>
</evidence>
<name>A0A2P2E7I9_9PROT</name>
<evidence type="ECO:0000256" key="1">
    <source>
        <dbReference type="PIRNR" id="PIRNR032126"/>
    </source>
</evidence>
<dbReference type="RefSeq" id="WP_108983918.1">
    <property type="nucleotide sequence ID" value="NZ_BFBR01000002.1"/>
</dbReference>
<comment type="function">
    <text evidence="1">A possible function for this protein is to guide the assembly of the membrane sector of the ATPase enzyme complex.</text>
</comment>
<dbReference type="InterPro" id="IPR016989">
    <property type="entry name" value="Atp1_alphaprobac"/>
</dbReference>